<dbReference type="SMART" id="SM00906">
    <property type="entry name" value="Fungal_trans"/>
    <property type="match status" value="1"/>
</dbReference>
<feature type="region of interest" description="Disordered" evidence="5">
    <location>
        <begin position="981"/>
        <end position="1013"/>
    </location>
</feature>
<evidence type="ECO:0000256" key="5">
    <source>
        <dbReference type="SAM" id="MobiDB-lite"/>
    </source>
</evidence>
<protein>
    <recommendedName>
        <fullName evidence="6">Xylanolytic transcriptional activator regulatory domain-containing protein</fullName>
    </recommendedName>
</protein>
<dbReference type="InterPro" id="IPR007219">
    <property type="entry name" value="XnlR_reg_dom"/>
</dbReference>
<evidence type="ECO:0000313" key="8">
    <source>
        <dbReference type="Proteomes" id="UP001433268"/>
    </source>
</evidence>
<dbReference type="RefSeq" id="XP_066661961.1">
    <property type="nucleotide sequence ID" value="XM_066816269.1"/>
</dbReference>
<name>A0ABR1V1Y0_9PEZI</name>
<dbReference type="InterPro" id="IPR001138">
    <property type="entry name" value="Zn2Cys6_DnaBD"/>
</dbReference>
<keyword evidence="4" id="KW-0539">Nucleus</keyword>
<sequence length="1135" mass="124771">MELHDSNSHHLVGFPQQTQAMAKPKSEFDPSSGHLQLGQFGPPPPLDTRRPLPKYEGQDHHGGGGVAPTSSSASGLTHQQAAQRREQLKAKRRVPAAQRKRTKLSCDYCKTRRCKCQRLDQGPASSAMDTGADDEGLTPCKLCIEAGIQCVTTMPRKHRIYGSVESLDRRYRAIDALIRGLHPQLGAEPTAEEVIAYGRELGLEMPDFDGNGGGGGGSVHNEPPTPQSAATTTTTTTTTTGKRQRSVSASALMSPVSPEAKTIKSDRDRDRSGDEGSTNLVRDPSGRPHYIGPAGSLAFFTRLRNLVATRSKSSSSELSSDPHPEHLTADLIADPTMVYEGHTQRDRLRPPLSPSMFRGDSPTTSFSGHEGHANTSELLRHCVPSSKVKFPERDVADRYIEAFFQHMHPNFVLFHRPTFQHVYEEIWRAASTDQQQHHGGGGKEGVGIGSGIGIGIGQQAPTLDANQTTYVSAGWLGCLYMIFIFGCRSLPQNNQTLDFQRRYYAEMTGLPQLLVTLSLPNVCALMLLSLHSNNTNDRTAAWTYHGAACRLAVALGMHRQDVSGSFHPITRELRKRVWWTLYCYEQNLCCSLGRPSAIDDREVDVDYPDEHPHGLAEQLAKLWRIVGCIRRDVYDLAHCPASRYHQAVQYLRRLVEWRHALPADLQPTPHSPSPSASSNRPPAREEELRTAWRSVLILHIVYQCALGLLSRRFLLREVEASEQGVDLGATSDGFVVTQLSRVCVTSAMRAVSLFVELWRGGAFNAICWFDVYWAYLTSMELTLRLVAPDAAMPSSQQQQQRPTSSATVATIATATTESHQASSPIDEAAAAQHAWKFQPLATQQQQGAQQSPTAGSRTDLGRELEAVLTQNQLVEMHSVAELADAVRRLHDILKTVEMSGTNARFAKIANEFAKAMKLVDGRPTSTLFGNPLGFELEGVRAGENPATLRQMGHPHEAEHQQHQQRHSTDSGVSFALGSMEEELPPHQQPPQHQQQQPQQQQHNHPPQPMDHHHTLASASWHSLPEQAQPPHAHHPLGAPMFGSDSRHPSLAGVDFVYSGVFNPATAAGAGSSSAEVPTTSAGPDIQWDMVLAPEQWEQNQNLLTDMTDLSYPNWAFMGGGSNVYPYMNMGPTGGQ</sequence>
<dbReference type="PANTHER" id="PTHR47424:SF6">
    <property type="entry name" value="PROLINE UTILIZATION TRANS-ACTIVATOR"/>
    <property type="match status" value="1"/>
</dbReference>
<accession>A0ABR1V1Y0</accession>
<gene>
    <name evidence="7" type="ORF">PG997_011954</name>
</gene>
<keyword evidence="8" id="KW-1185">Reference proteome</keyword>
<dbReference type="Proteomes" id="UP001433268">
    <property type="component" value="Unassembled WGS sequence"/>
</dbReference>
<evidence type="ECO:0000313" key="7">
    <source>
        <dbReference type="EMBL" id="KAK8065207.1"/>
    </source>
</evidence>
<dbReference type="InterPro" id="IPR051127">
    <property type="entry name" value="Fungal_SecMet_Regulators"/>
</dbReference>
<evidence type="ECO:0000256" key="2">
    <source>
        <dbReference type="ARBA" id="ARBA00023015"/>
    </source>
</evidence>
<dbReference type="CDD" id="cd00067">
    <property type="entry name" value="GAL4"/>
    <property type="match status" value="1"/>
</dbReference>
<feature type="region of interest" description="Disordered" evidence="5">
    <location>
        <begin position="1024"/>
        <end position="1043"/>
    </location>
</feature>
<dbReference type="InterPro" id="IPR036864">
    <property type="entry name" value="Zn2-C6_fun-type_DNA-bd_sf"/>
</dbReference>
<evidence type="ECO:0000256" key="4">
    <source>
        <dbReference type="ARBA" id="ARBA00023242"/>
    </source>
</evidence>
<keyword evidence="3" id="KW-0804">Transcription</keyword>
<evidence type="ECO:0000256" key="3">
    <source>
        <dbReference type="ARBA" id="ARBA00023163"/>
    </source>
</evidence>
<feature type="compositionally biased region" description="Low complexity" evidence="5">
    <location>
        <begin position="989"/>
        <end position="1004"/>
    </location>
</feature>
<keyword evidence="1" id="KW-0479">Metal-binding</keyword>
<feature type="domain" description="Xylanolytic transcriptional activator regulatory" evidence="6">
    <location>
        <begin position="541"/>
        <end position="614"/>
    </location>
</feature>
<dbReference type="PANTHER" id="PTHR47424">
    <property type="entry name" value="REGULATORY PROTEIN GAL4"/>
    <property type="match status" value="1"/>
</dbReference>
<feature type="region of interest" description="Disordered" evidence="5">
    <location>
        <begin position="664"/>
        <end position="683"/>
    </location>
</feature>
<dbReference type="Gene3D" id="4.10.240.10">
    <property type="entry name" value="Zn(2)-C6 fungal-type DNA-binding domain"/>
    <property type="match status" value="1"/>
</dbReference>
<keyword evidence="2" id="KW-0805">Transcription regulation</keyword>
<comment type="caution">
    <text evidence="7">The sequence shown here is derived from an EMBL/GenBank/DDBJ whole genome shotgun (WGS) entry which is preliminary data.</text>
</comment>
<feature type="region of interest" description="Disordered" evidence="5">
    <location>
        <begin position="1"/>
        <end position="97"/>
    </location>
</feature>
<dbReference type="EMBL" id="JAQQWN010000009">
    <property type="protein sequence ID" value="KAK8065207.1"/>
    <property type="molecule type" value="Genomic_DNA"/>
</dbReference>
<feature type="region of interest" description="Disordered" evidence="5">
    <location>
        <begin position="205"/>
        <end position="289"/>
    </location>
</feature>
<organism evidence="7 8">
    <name type="scientific">Apiospora hydei</name>
    <dbReference type="NCBI Taxonomy" id="1337664"/>
    <lineage>
        <taxon>Eukaryota</taxon>
        <taxon>Fungi</taxon>
        <taxon>Dikarya</taxon>
        <taxon>Ascomycota</taxon>
        <taxon>Pezizomycotina</taxon>
        <taxon>Sordariomycetes</taxon>
        <taxon>Xylariomycetidae</taxon>
        <taxon>Amphisphaeriales</taxon>
        <taxon>Apiosporaceae</taxon>
        <taxon>Apiospora</taxon>
    </lineage>
</organism>
<proteinExistence type="predicted"/>
<dbReference type="CDD" id="cd12148">
    <property type="entry name" value="fungal_TF_MHR"/>
    <property type="match status" value="1"/>
</dbReference>
<feature type="compositionally biased region" description="Low complexity" evidence="5">
    <location>
        <begin position="231"/>
        <end position="240"/>
    </location>
</feature>
<feature type="compositionally biased region" description="Basic and acidic residues" evidence="5">
    <location>
        <begin position="261"/>
        <end position="274"/>
    </location>
</feature>
<dbReference type="SUPFAM" id="SSF57701">
    <property type="entry name" value="Zn2/Cys6 DNA-binding domain"/>
    <property type="match status" value="1"/>
</dbReference>
<reference evidence="7 8" key="1">
    <citation type="submission" date="2023-01" db="EMBL/GenBank/DDBJ databases">
        <title>Analysis of 21 Apiospora genomes using comparative genomics revels a genus with tremendous synthesis potential of carbohydrate active enzymes and secondary metabolites.</title>
        <authorList>
            <person name="Sorensen T."/>
        </authorList>
    </citation>
    <scope>NUCLEOTIDE SEQUENCE [LARGE SCALE GENOMIC DNA]</scope>
    <source>
        <strain evidence="7 8">CBS 114990</strain>
    </source>
</reference>
<dbReference type="Pfam" id="PF04082">
    <property type="entry name" value="Fungal_trans"/>
    <property type="match status" value="1"/>
</dbReference>
<dbReference type="GeneID" id="92049329"/>
<feature type="compositionally biased region" description="Polar residues" evidence="5">
    <location>
        <begin position="68"/>
        <end position="82"/>
    </location>
</feature>
<evidence type="ECO:0000259" key="6">
    <source>
        <dbReference type="SMART" id="SM00906"/>
    </source>
</evidence>
<evidence type="ECO:0000256" key="1">
    <source>
        <dbReference type="ARBA" id="ARBA00022723"/>
    </source>
</evidence>